<dbReference type="PANTHER" id="PTHR14614">
    <property type="entry name" value="HEPATOCELLULAR CARCINOMA-ASSOCIATED ANTIGEN"/>
    <property type="match status" value="1"/>
</dbReference>
<dbReference type="PANTHER" id="PTHR14614:SF151">
    <property type="match status" value="1"/>
</dbReference>
<organism evidence="1 2">
    <name type="scientific">Stentor coeruleus</name>
    <dbReference type="NCBI Taxonomy" id="5963"/>
    <lineage>
        <taxon>Eukaryota</taxon>
        <taxon>Sar</taxon>
        <taxon>Alveolata</taxon>
        <taxon>Ciliophora</taxon>
        <taxon>Postciliodesmatophora</taxon>
        <taxon>Heterotrichea</taxon>
        <taxon>Heterotrichida</taxon>
        <taxon>Stentoridae</taxon>
        <taxon>Stentor</taxon>
    </lineage>
</organism>
<dbReference type="GO" id="GO:0005634">
    <property type="term" value="C:nucleus"/>
    <property type="evidence" value="ECO:0007669"/>
    <property type="project" value="TreeGrafter"/>
</dbReference>
<gene>
    <name evidence="1" type="ORF">SteCoe_33637</name>
</gene>
<dbReference type="Gene3D" id="3.40.50.150">
    <property type="entry name" value="Vaccinia Virus protein VP39"/>
    <property type="match status" value="1"/>
</dbReference>
<dbReference type="GO" id="GO:0005737">
    <property type="term" value="C:cytoplasm"/>
    <property type="evidence" value="ECO:0007669"/>
    <property type="project" value="TreeGrafter"/>
</dbReference>
<dbReference type="SUPFAM" id="SSF53335">
    <property type="entry name" value="S-adenosyl-L-methionine-dependent methyltransferases"/>
    <property type="match status" value="1"/>
</dbReference>
<dbReference type="EMBL" id="MPUH01001278">
    <property type="protein sequence ID" value="OMJ68814.1"/>
    <property type="molecule type" value="Genomic_DNA"/>
</dbReference>
<evidence type="ECO:0000313" key="1">
    <source>
        <dbReference type="EMBL" id="OMJ68814.1"/>
    </source>
</evidence>
<proteinExistence type="predicted"/>
<dbReference type="Proteomes" id="UP000187209">
    <property type="component" value="Unassembled WGS sequence"/>
</dbReference>
<protein>
    <submittedName>
        <fullName evidence="1">Uncharacterized protein</fullName>
    </submittedName>
</protein>
<dbReference type="InterPro" id="IPR029063">
    <property type="entry name" value="SAM-dependent_MTases_sf"/>
</dbReference>
<accession>A0A1R2AWB9</accession>
<dbReference type="OrthoDB" id="46564at2759"/>
<reference evidence="1 2" key="1">
    <citation type="submission" date="2016-11" db="EMBL/GenBank/DDBJ databases">
        <title>The macronuclear genome of Stentor coeruleus: a giant cell with tiny introns.</title>
        <authorList>
            <person name="Slabodnick M."/>
            <person name="Ruby J.G."/>
            <person name="Reiff S.B."/>
            <person name="Swart E.C."/>
            <person name="Gosai S."/>
            <person name="Prabakaran S."/>
            <person name="Witkowska E."/>
            <person name="Larue G.E."/>
            <person name="Fisher S."/>
            <person name="Freeman R.M."/>
            <person name="Gunawardena J."/>
            <person name="Chu W."/>
            <person name="Stover N.A."/>
            <person name="Gregory B.D."/>
            <person name="Nowacki M."/>
            <person name="Derisi J."/>
            <person name="Roy S.W."/>
            <person name="Marshall W.F."/>
            <person name="Sood P."/>
        </authorList>
    </citation>
    <scope>NUCLEOTIDE SEQUENCE [LARGE SCALE GENOMIC DNA]</scope>
    <source>
        <strain evidence="1">WM001</strain>
    </source>
</reference>
<dbReference type="InterPro" id="IPR019410">
    <property type="entry name" value="Methyltransf_16"/>
</dbReference>
<dbReference type="AlphaFoldDB" id="A0A1R2AWB9"/>
<keyword evidence="2" id="KW-1185">Reference proteome</keyword>
<name>A0A1R2AWB9_9CILI</name>
<sequence>MDDEIPENFFISEEYKEFTEDIGGIQQKFYALPAASTDYDLTGQVLWPGAKHLALYIRDHQELIKDKIILEVGSGSGLCGLFCSHYASKTILTDGNDIVMRLLDLNKSFGKNVEIAWVEWSDSDPGKDLRIKGLPERYEVVVGTDVVYWSNSIVPLFKTMDSLLEDRGRFIMCYTLRAMNTYRDLLRLSAECGYRNKVLWNEESTYIFEFDRQ</sequence>
<evidence type="ECO:0000313" key="2">
    <source>
        <dbReference type="Proteomes" id="UP000187209"/>
    </source>
</evidence>
<dbReference type="Pfam" id="PF10294">
    <property type="entry name" value="Methyltransf_16"/>
    <property type="match status" value="1"/>
</dbReference>
<comment type="caution">
    <text evidence="1">The sequence shown here is derived from an EMBL/GenBank/DDBJ whole genome shotgun (WGS) entry which is preliminary data.</text>
</comment>